<dbReference type="Proteomes" id="UP000095287">
    <property type="component" value="Unplaced"/>
</dbReference>
<name>A0A1I7YTJ0_9BILA</name>
<accession>A0A1I7YTJ0</accession>
<proteinExistence type="predicted"/>
<evidence type="ECO:0000256" key="1">
    <source>
        <dbReference type="SAM" id="MobiDB-lite"/>
    </source>
</evidence>
<dbReference type="AlphaFoldDB" id="A0A1I7YTJ0"/>
<keyword evidence="2" id="KW-1185">Reference proteome</keyword>
<protein>
    <submittedName>
        <fullName evidence="3">Fibronectin type-III domain-containing protein</fullName>
    </submittedName>
</protein>
<feature type="region of interest" description="Disordered" evidence="1">
    <location>
        <begin position="15"/>
        <end position="49"/>
    </location>
</feature>
<organism evidence="2 3">
    <name type="scientific">Steinernema glaseri</name>
    <dbReference type="NCBI Taxonomy" id="37863"/>
    <lineage>
        <taxon>Eukaryota</taxon>
        <taxon>Metazoa</taxon>
        <taxon>Ecdysozoa</taxon>
        <taxon>Nematoda</taxon>
        <taxon>Chromadorea</taxon>
        <taxon>Rhabditida</taxon>
        <taxon>Tylenchina</taxon>
        <taxon>Panagrolaimomorpha</taxon>
        <taxon>Strongyloidoidea</taxon>
        <taxon>Steinernematidae</taxon>
        <taxon>Steinernema</taxon>
    </lineage>
</organism>
<evidence type="ECO:0000313" key="3">
    <source>
        <dbReference type="WBParaSite" id="L893_g19694.t1"/>
    </source>
</evidence>
<evidence type="ECO:0000313" key="2">
    <source>
        <dbReference type="Proteomes" id="UP000095287"/>
    </source>
</evidence>
<sequence>MDNGSTYRFRFLNYNQRREAPASPPTCSHMPELDTPSHKSPSFPEDPRSILPRTVIYASKPLSTPDPGCDETILLGNKPPE</sequence>
<dbReference type="WBParaSite" id="L893_g19694.t1">
    <property type="protein sequence ID" value="L893_g19694.t1"/>
    <property type="gene ID" value="L893_g19694"/>
</dbReference>
<reference evidence="3" key="1">
    <citation type="submission" date="2016-11" db="UniProtKB">
        <authorList>
            <consortium name="WormBaseParasite"/>
        </authorList>
    </citation>
    <scope>IDENTIFICATION</scope>
</reference>